<dbReference type="Proteomes" id="UP000198589">
    <property type="component" value="Unassembled WGS sequence"/>
</dbReference>
<dbReference type="EMBL" id="FOND01000005">
    <property type="protein sequence ID" value="SFE65624.1"/>
    <property type="molecule type" value="Genomic_DNA"/>
</dbReference>
<accession>A0A1I2CBI5</accession>
<dbReference type="RefSeq" id="WP_139228806.1">
    <property type="nucleotide sequence ID" value="NZ_FOND01000005.1"/>
</dbReference>
<sequence length="97" mass="9862">MISTTTTWAPADLLGQGGLDVRPVYATGPCAGLAERAVAPMTAPTAPSRGTGLPTGSASVRLRPDARQAIGHDVVTTNAFDNNGTTLGYHSSGRPQS</sequence>
<keyword evidence="2" id="KW-1185">Reference proteome</keyword>
<dbReference type="STRING" id="1798228.SAMN05216574_10516"/>
<protein>
    <submittedName>
        <fullName evidence="1">Uncharacterized protein</fullName>
    </submittedName>
</protein>
<dbReference type="AlphaFoldDB" id="A0A1I2CBI5"/>
<gene>
    <name evidence="1" type="ORF">SAMN05216574_10516</name>
</gene>
<organism evidence="1 2">
    <name type="scientific">Blastococcus tunisiensis</name>
    <dbReference type="NCBI Taxonomy" id="1798228"/>
    <lineage>
        <taxon>Bacteria</taxon>
        <taxon>Bacillati</taxon>
        <taxon>Actinomycetota</taxon>
        <taxon>Actinomycetes</taxon>
        <taxon>Geodermatophilales</taxon>
        <taxon>Geodermatophilaceae</taxon>
        <taxon>Blastococcus</taxon>
    </lineage>
</organism>
<evidence type="ECO:0000313" key="2">
    <source>
        <dbReference type="Proteomes" id="UP000198589"/>
    </source>
</evidence>
<proteinExistence type="predicted"/>
<reference evidence="2" key="1">
    <citation type="submission" date="2016-10" db="EMBL/GenBank/DDBJ databases">
        <authorList>
            <person name="Varghese N."/>
            <person name="Submissions S."/>
        </authorList>
    </citation>
    <scope>NUCLEOTIDE SEQUENCE [LARGE SCALE GENOMIC DNA]</scope>
    <source>
        <strain evidence="2">DSM 46838</strain>
    </source>
</reference>
<evidence type="ECO:0000313" key="1">
    <source>
        <dbReference type="EMBL" id="SFE65624.1"/>
    </source>
</evidence>
<dbReference type="OrthoDB" id="5192545at2"/>
<name>A0A1I2CBI5_9ACTN</name>